<feature type="compositionally biased region" description="Basic and acidic residues" evidence="1">
    <location>
        <begin position="210"/>
        <end position="221"/>
    </location>
</feature>
<keyword evidence="5" id="KW-1185">Reference proteome</keyword>
<dbReference type="Proteomes" id="UP000701853">
    <property type="component" value="Chromosome 11"/>
</dbReference>
<dbReference type="InterPro" id="IPR025724">
    <property type="entry name" value="GAG-pre-integrase_dom"/>
</dbReference>
<sequence length="935" mass="106053">MASLKYKISLLDHNTIFALWQIKIQVILTQMDLEDALLGIDKMPSTLTDEEKERKDRKALTQLHLHLSNEILQNVMKEKTAAALWKRVEQICMSKTLTSKLHMKQRLYAHRLEGGASVHEHLTMFNEILSNLEVMEVQYDKEDLGLILLCSLPLSYSTFRDTILYSHESLTVDEVYESLTSYDKMKHLVVKPDSQRESLVARGRKDWNVDNDRERIQERNSRSKSKGRSKSSNREDYRDGELLVASVNDSKVSEEWILDSGCTFHISPYRDWFITYETVSEGVVLMGNNASCKITCVGTIKGSTITGDAAVASSSLPDDDITKLWHMRLGHMSENGMVELSKRGLLNGQGICNLNFCEHCIFGKQKRVRFTKGIHNTKETLEYIHSDLWGASRVPSKEAASTACFLINRSPSVAIEKKTPQEVWSGNPANYSDLKIFGCLAYAHVDNGKLEPRSIKCAFLSYKASVKGLSLKDSSNKENQKQVEHQINTESTPQASTKIENRVTSSPQYSITKNRTRREIKPPNKYTEANLVAYALNVAEDIDANQEPSNYSEAISCKKTVRCKWVFKKKEGTLGVEEPTYKARLVAKGYSQILGVDFTNVFFPVVKHSSIRALLGIVAMHDLELEQLDVKTKFLHGELEENIYMQQPEGFTVSEKENYVCLLKKSIYGLKQSPRQWYKRFNMQSAKPVSTPLAANFRLSSALSPQSDDEIEYMSHVPYSSAVGSLMYAIVCSRPDLSYAVNAVSRYMMKSGKEHWKAVQWILRYLRGTTDVCLQFGRTEDGVIGYVDADFARDLDRRRSLTGYVFTIRGCAISWKATLQTTVALSTTEAEYMAITEACKEAIWLKGLFSELNADLQISIVFCDSQSAIFLTKDQMFHERTKHIDVRYHFVRDIIARGDIVVSKISTHENLADMMTKSLPIAKFEHCLDLVGVHC</sequence>
<feature type="compositionally biased region" description="Basic and acidic residues" evidence="1">
    <location>
        <begin position="474"/>
        <end position="484"/>
    </location>
</feature>
<feature type="domain" description="Reverse transcriptase Ty1/copia-type" evidence="2">
    <location>
        <begin position="558"/>
        <end position="682"/>
    </location>
</feature>
<proteinExistence type="predicted"/>
<protein>
    <recommendedName>
        <fullName evidence="6">Gag-pol polyprotein</fullName>
    </recommendedName>
</protein>
<evidence type="ECO:0000259" key="2">
    <source>
        <dbReference type="Pfam" id="PF07727"/>
    </source>
</evidence>
<dbReference type="AlphaFoldDB" id="A0A8J5YFB1"/>
<dbReference type="Pfam" id="PF14223">
    <property type="entry name" value="Retrotran_gag_2"/>
    <property type="match status" value="1"/>
</dbReference>
<gene>
    <name evidence="4" type="ORF">CXB51_028831</name>
</gene>
<dbReference type="SUPFAM" id="SSF56672">
    <property type="entry name" value="DNA/RNA polymerases"/>
    <property type="match status" value="1"/>
</dbReference>
<dbReference type="EMBL" id="JAHUZN010000011">
    <property type="protein sequence ID" value="KAG8478966.1"/>
    <property type="molecule type" value="Genomic_DNA"/>
</dbReference>
<evidence type="ECO:0000313" key="5">
    <source>
        <dbReference type="Proteomes" id="UP000701853"/>
    </source>
</evidence>
<dbReference type="InterPro" id="IPR043502">
    <property type="entry name" value="DNA/RNA_pol_sf"/>
</dbReference>
<dbReference type="CDD" id="cd09272">
    <property type="entry name" value="RNase_HI_RT_Ty1"/>
    <property type="match status" value="1"/>
</dbReference>
<feature type="domain" description="GAG-pre-integrase" evidence="3">
    <location>
        <begin position="303"/>
        <end position="365"/>
    </location>
</feature>
<dbReference type="GO" id="GO:0004190">
    <property type="term" value="F:aspartic-type endopeptidase activity"/>
    <property type="evidence" value="ECO:0007669"/>
    <property type="project" value="UniProtKB-KW"/>
</dbReference>
<accession>A0A8J5YFB1</accession>
<evidence type="ECO:0008006" key="6">
    <source>
        <dbReference type="Google" id="ProtNLM"/>
    </source>
</evidence>
<feature type="compositionally biased region" description="Basic residues" evidence="1">
    <location>
        <begin position="222"/>
        <end position="231"/>
    </location>
</feature>
<feature type="region of interest" description="Disordered" evidence="1">
    <location>
        <begin position="210"/>
        <end position="235"/>
    </location>
</feature>
<name>A0A8J5YFB1_9ROSI</name>
<evidence type="ECO:0000313" key="4">
    <source>
        <dbReference type="EMBL" id="KAG8478966.1"/>
    </source>
</evidence>
<dbReference type="PANTHER" id="PTHR11439:SF491">
    <property type="entry name" value="INTEGRASE CATALYTIC DOMAIN-CONTAINING PROTEIN"/>
    <property type="match status" value="1"/>
</dbReference>
<organism evidence="4 5">
    <name type="scientific">Gossypium anomalum</name>
    <dbReference type="NCBI Taxonomy" id="47600"/>
    <lineage>
        <taxon>Eukaryota</taxon>
        <taxon>Viridiplantae</taxon>
        <taxon>Streptophyta</taxon>
        <taxon>Embryophyta</taxon>
        <taxon>Tracheophyta</taxon>
        <taxon>Spermatophyta</taxon>
        <taxon>Magnoliopsida</taxon>
        <taxon>eudicotyledons</taxon>
        <taxon>Gunneridae</taxon>
        <taxon>Pentapetalae</taxon>
        <taxon>rosids</taxon>
        <taxon>malvids</taxon>
        <taxon>Malvales</taxon>
        <taxon>Malvaceae</taxon>
        <taxon>Malvoideae</taxon>
        <taxon>Gossypium</taxon>
    </lineage>
</organism>
<reference evidence="4 5" key="1">
    <citation type="journal article" date="2021" name="bioRxiv">
        <title>The Gossypium anomalum genome as a resource for cotton improvement and evolutionary analysis of hybrid incompatibility.</title>
        <authorList>
            <person name="Grover C.E."/>
            <person name="Yuan D."/>
            <person name="Arick M.A."/>
            <person name="Miller E.R."/>
            <person name="Hu G."/>
            <person name="Peterson D.G."/>
            <person name="Wendel J.F."/>
            <person name="Udall J.A."/>
        </authorList>
    </citation>
    <scope>NUCLEOTIDE SEQUENCE [LARGE SCALE GENOMIC DNA]</scope>
    <source>
        <strain evidence="4">JFW-Udall</strain>
        <tissue evidence="4">Leaf</tissue>
    </source>
</reference>
<feature type="region of interest" description="Disordered" evidence="1">
    <location>
        <begin position="473"/>
        <end position="498"/>
    </location>
</feature>
<evidence type="ECO:0000256" key="1">
    <source>
        <dbReference type="SAM" id="MobiDB-lite"/>
    </source>
</evidence>
<comment type="caution">
    <text evidence="4">The sequence shown here is derived from an EMBL/GenBank/DDBJ whole genome shotgun (WGS) entry which is preliminary data.</text>
</comment>
<feature type="compositionally biased region" description="Polar residues" evidence="1">
    <location>
        <begin position="485"/>
        <end position="498"/>
    </location>
</feature>
<dbReference type="InterPro" id="IPR013103">
    <property type="entry name" value="RVT_2"/>
</dbReference>
<dbReference type="Pfam" id="PF07727">
    <property type="entry name" value="RVT_2"/>
    <property type="match status" value="1"/>
</dbReference>
<evidence type="ECO:0000259" key="3">
    <source>
        <dbReference type="Pfam" id="PF13976"/>
    </source>
</evidence>
<dbReference type="OrthoDB" id="1729718at2759"/>
<dbReference type="Pfam" id="PF13976">
    <property type="entry name" value="gag_pre-integrs"/>
    <property type="match status" value="1"/>
</dbReference>
<dbReference type="PANTHER" id="PTHR11439">
    <property type="entry name" value="GAG-POL-RELATED RETROTRANSPOSON"/>
    <property type="match status" value="1"/>
</dbReference>